<evidence type="ECO:0000256" key="1">
    <source>
        <dbReference type="SAM" id="MobiDB-lite"/>
    </source>
</evidence>
<feature type="region of interest" description="Disordered" evidence="1">
    <location>
        <begin position="1"/>
        <end position="26"/>
    </location>
</feature>
<protein>
    <submittedName>
        <fullName evidence="2">Uncharacterized protein</fullName>
    </submittedName>
</protein>
<dbReference type="RefSeq" id="WP_125459183.1">
    <property type="nucleotide sequence ID" value="NZ_CP126026.1"/>
</dbReference>
<organism evidence="2 3">
    <name type="scientific">Bradyrhizobium elkanii</name>
    <dbReference type="NCBI Taxonomy" id="29448"/>
    <lineage>
        <taxon>Bacteria</taxon>
        <taxon>Pseudomonadati</taxon>
        <taxon>Pseudomonadota</taxon>
        <taxon>Alphaproteobacteria</taxon>
        <taxon>Hyphomicrobiales</taxon>
        <taxon>Nitrobacteraceae</taxon>
        <taxon>Bradyrhizobium</taxon>
    </lineage>
</organism>
<gene>
    <name evidence="2" type="ORF">ABIF29_009628</name>
</gene>
<name>A0ABV4FH53_BRAEL</name>
<comment type="caution">
    <text evidence="2">The sequence shown here is derived from an EMBL/GenBank/DDBJ whole genome shotgun (WGS) entry which is preliminary data.</text>
</comment>
<reference evidence="2 3" key="1">
    <citation type="submission" date="2024-07" db="EMBL/GenBank/DDBJ databases">
        <title>Genomic Encyclopedia of Type Strains, Phase V (KMG-V): Genome sequencing to study the core and pangenomes of soil and plant-associated prokaryotes.</title>
        <authorList>
            <person name="Whitman W."/>
        </authorList>
    </citation>
    <scope>NUCLEOTIDE SEQUENCE [LARGE SCALE GENOMIC DNA]</scope>
    <source>
        <strain evidence="2 3">USDA 415</strain>
    </source>
</reference>
<keyword evidence="3" id="KW-1185">Reference proteome</keyword>
<proteinExistence type="predicted"/>
<dbReference type="Proteomes" id="UP001565471">
    <property type="component" value="Unassembled WGS sequence"/>
</dbReference>
<evidence type="ECO:0000313" key="3">
    <source>
        <dbReference type="Proteomes" id="UP001565471"/>
    </source>
</evidence>
<accession>A0ABV4FH53</accession>
<sequence>MHDIRTEFSSTSQPAPHKRAPGSVTNRSVISNRPWCLPGVDNRLPQARRFRDLCKQFAEEAGGIDHLSEAEKAQVRQAAMLTLRAEALQTSQVLGELVDGDEAIRLSSEIRRLLDNMTSKASARKVEAGSTSDLRNYIQAVAR</sequence>
<evidence type="ECO:0000313" key="2">
    <source>
        <dbReference type="EMBL" id="MEY9322829.1"/>
    </source>
</evidence>
<dbReference type="EMBL" id="JBGBZA010000002">
    <property type="protein sequence ID" value="MEY9322829.1"/>
    <property type="molecule type" value="Genomic_DNA"/>
</dbReference>